<protein>
    <recommendedName>
        <fullName evidence="4">DUF1641 domain-containing protein</fullName>
    </recommendedName>
</protein>
<evidence type="ECO:0000256" key="1">
    <source>
        <dbReference type="SAM" id="MobiDB-lite"/>
    </source>
</evidence>
<dbReference type="RefSeq" id="WP_047812638.1">
    <property type="nucleotide sequence ID" value="NZ_LECT01000006.1"/>
</dbReference>
<accession>A0A0J1EPX2</accession>
<organism evidence="2 3">
    <name type="scientific">Rhodopirellula islandica</name>
    <dbReference type="NCBI Taxonomy" id="595434"/>
    <lineage>
        <taxon>Bacteria</taxon>
        <taxon>Pseudomonadati</taxon>
        <taxon>Planctomycetota</taxon>
        <taxon>Planctomycetia</taxon>
        <taxon>Pirellulales</taxon>
        <taxon>Pirellulaceae</taxon>
        <taxon>Rhodopirellula</taxon>
    </lineage>
</organism>
<dbReference type="PANTHER" id="PTHR39180">
    <property type="match status" value="1"/>
</dbReference>
<comment type="caution">
    <text evidence="2">The sequence shown here is derived from an EMBL/GenBank/DDBJ whole genome shotgun (WGS) entry which is preliminary data.</text>
</comment>
<dbReference type="EMBL" id="LECT01000006">
    <property type="protein sequence ID" value="KLU07529.1"/>
    <property type="molecule type" value="Genomic_DNA"/>
</dbReference>
<evidence type="ECO:0000313" key="3">
    <source>
        <dbReference type="Proteomes" id="UP000036367"/>
    </source>
</evidence>
<dbReference type="STRING" id="595434.RISK_000607"/>
<evidence type="ECO:0008006" key="4">
    <source>
        <dbReference type="Google" id="ProtNLM"/>
    </source>
</evidence>
<dbReference type="InterPro" id="IPR012440">
    <property type="entry name" value="DUF1641"/>
</dbReference>
<name>A0A0J1EPX2_RHOIS</name>
<keyword evidence="3" id="KW-1185">Reference proteome</keyword>
<dbReference type="PANTHER" id="PTHR39180:SF2">
    <property type="entry name" value="DUF1641 DOMAIN-CONTAINING PROTEIN"/>
    <property type="match status" value="1"/>
</dbReference>
<sequence length="257" mass="28118">MNTTLQHPSLVDRLNDPATAEVLHRLLDHAESLDQVLQVAGDLPNLLAIAVDFFDAISRKASQEGIDIEHRATQLVKLVVQVTEPSNMRAIERLVARLPKLEEGSALLDEVPNLIATAMDVFDEYASDLKSEGIDLEQSVRQGLHAALYLGSRINEEELDRIGFLLKSDVLNEHSVETVGMAGSALSSCRRGSCEHPVPKRVGLFGLLNSIRDPNTQRALSFGLQFAKCFGGVLDETSQAKETTSPEITSNTQNRGH</sequence>
<dbReference type="AlphaFoldDB" id="A0A0J1EPX2"/>
<proteinExistence type="predicted"/>
<feature type="region of interest" description="Disordered" evidence="1">
    <location>
        <begin position="238"/>
        <end position="257"/>
    </location>
</feature>
<dbReference type="OrthoDB" id="285411at2"/>
<gene>
    <name evidence="2" type="ORF">RISK_000607</name>
</gene>
<dbReference type="PATRIC" id="fig|595434.4.peg.587"/>
<dbReference type="Pfam" id="PF07849">
    <property type="entry name" value="DUF1641"/>
    <property type="match status" value="1"/>
</dbReference>
<dbReference type="Proteomes" id="UP000036367">
    <property type="component" value="Unassembled WGS sequence"/>
</dbReference>
<evidence type="ECO:0000313" key="2">
    <source>
        <dbReference type="EMBL" id="KLU07529.1"/>
    </source>
</evidence>
<reference evidence="2" key="1">
    <citation type="submission" date="2015-05" db="EMBL/GenBank/DDBJ databases">
        <title>Permanent draft genome of Rhodopirellula islandicus K833.</title>
        <authorList>
            <person name="Kizina J."/>
            <person name="Richter M."/>
            <person name="Glockner F.O."/>
            <person name="Harder J."/>
        </authorList>
    </citation>
    <scope>NUCLEOTIDE SEQUENCE [LARGE SCALE GENOMIC DNA]</scope>
    <source>
        <strain evidence="2">K833</strain>
    </source>
</reference>